<accession>A0A8X7WIT4</accession>
<dbReference type="EMBL" id="JAAMPC010000001">
    <property type="protein sequence ID" value="KAG2331637.1"/>
    <property type="molecule type" value="Genomic_DNA"/>
</dbReference>
<gene>
    <name evidence="1" type="ORF">Bca52824_002809</name>
    <name evidence="2" type="ORF">Bca52824_002814</name>
    <name evidence="3" type="ORF">Bca52824_002817</name>
</gene>
<name>A0A8X7WIT4_BRACI</name>
<dbReference type="Proteomes" id="UP000886595">
    <property type="component" value="Unassembled WGS sequence"/>
</dbReference>
<dbReference type="OrthoDB" id="10261212at2759"/>
<protein>
    <submittedName>
        <fullName evidence="2">Uncharacterized protein</fullName>
    </submittedName>
</protein>
<dbReference type="AlphaFoldDB" id="A0A8X7WIT4"/>
<comment type="caution">
    <text evidence="2">The sequence shown here is derived from an EMBL/GenBank/DDBJ whole genome shotgun (WGS) entry which is preliminary data.</text>
</comment>
<evidence type="ECO:0000313" key="4">
    <source>
        <dbReference type="Proteomes" id="UP000886595"/>
    </source>
</evidence>
<dbReference type="EMBL" id="JAAMPC010000001">
    <property type="protein sequence ID" value="KAG2331629.1"/>
    <property type="molecule type" value="Genomic_DNA"/>
</dbReference>
<evidence type="ECO:0000313" key="3">
    <source>
        <dbReference type="EMBL" id="KAG2331637.1"/>
    </source>
</evidence>
<organism evidence="2 4">
    <name type="scientific">Brassica carinata</name>
    <name type="common">Ethiopian mustard</name>
    <name type="synonym">Abyssinian cabbage</name>
    <dbReference type="NCBI Taxonomy" id="52824"/>
    <lineage>
        <taxon>Eukaryota</taxon>
        <taxon>Viridiplantae</taxon>
        <taxon>Streptophyta</taxon>
        <taxon>Embryophyta</taxon>
        <taxon>Tracheophyta</taxon>
        <taxon>Spermatophyta</taxon>
        <taxon>Magnoliopsida</taxon>
        <taxon>eudicotyledons</taxon>
        <taxon>Gunneridae</taxon>
        <taxon>Pentapetalae</taxon>
        <taxon>rosids</taxon>
        <taxon>malvids</taxon>
        <taxon>Brassicales</taxon>
        <taxon>Brassicaceae</taxon>
        <taxon>Brassiceae</taxon>
        <taxon>Brassica</taxon>
    </lineage>
</organism>
<dbReference type="EMBL" id="JAAMPC010000001">
    <property type="protein sequence ID" value="KAG2331634.1"/>
    <property type="molecule type" value="Genomic_DNA"/>
</dbReference>
<keyword evidence="4" id="KW-1185">Reference proteome</keyword>
<evidence type="ECO:0000313" key="1">
    <source>
        <dbReference type="EMBL" id="KAG2331629.1"/>
    </source>
</evidence>
<sequence length="118" mass="12947">MCVDLVNSYLNGDHYGIIADYAFAYAKTVQVSSDGKGSSEIKSSLKPKLLLTQVKGDSVFVTGDFRAFKCECDSGRWDQHDAISNIADYIYIINISSEEGIEIESGQFESNSSNVSGW</sequence>
<evidence type="ECO:0000313" key="2">
    <source>
        <dbReference type="EMBL" id="KAG2331634.1"/>
    </source>
</evidence>
<reference evidence="2 4" key="1">
    <citation type="submission" date="2020-02" db="EMBL/GenBank/DDBJ databases">
        <authorList>
            <person name="Ma Q."/>
            <person name="Huang Y."/>
            <person name="Song X."/>
            <person name="Pei D."/>
        </authorList>
    </citation>
    <scope>NUCLEOTIDE SEQUENCE [LARGE SCALE GENOMIC DNA]</scope>
    <source>
        <strain evidence="2">Sxm20200214</strain>
        <tissue evidence="2">Leaf</tissue>
    </source>
</reference>
<proteinExistence type="predicted"/>